<dbReference type="EMBL" id="PUFN01000004">
    <property type="protein sequence ID" value="TDG74514.1"/>
    <property type="molecule type" value="Genomic_DNA"/>
</dbReference>
<accession>A0A4R5NJW9</accession>
<gene>
    <name evidence="1" type="ORF">C5L30_000230</name>
</gene>
<sequence>MKKLNTNKVAEVTANELIEKYKEKLTQSDSENMIMTIQLQKQQALIKEVFDKAPEAFPDNYILKEENNGTKNK</sequence>
<keyword evidence="2" id="KW-1185">Reference proteome</keyword>
<dbReference type="Proteomes" id="UP000295257">
    <property type="component" value="Unassembled WGS sequence"/>
</dbReference>
<dbReference type="RefSeq" id="WP_010019297.1">
    <property type="nucleotide sequence ID" value="NZ_PUFN01000004.1"/>
</dbReference>
<proteinExistence type="predicted"/>
<evidence type="ECO:0000313" key="2">
    <source>
        <dbReference type="Proteomes" id="UP000295257"/>
    </source>
</evidence>
<organism evidence="1 2">
    <name type="scientific">Companilactobacillus farciminis</name>
    <dbReference type="NCBI Taxonomy" id="1612"/>
    <lineage>
        <taxon>Bacteria</taxon>
        <taxon>Bacillati</taxon>
        <taxon>Bacillota</taxon>
        <taxon>Bacilli</taxon>
        <taxon>Lactobacillales</taxon>
        <taxon>Lactobacillaceae</taxon>
        <taxon>Companilactobacillus</taxon>
    </lineage>
</organism>
<dbReference type="AlphaFoldDB" id="A0A4R5NJW9"/>
<name>A0A4R5NJW9_9LACO</name>
<dbReference type="OrthoDB" id="2321690at2"/>
<comment type="caution">
    <text evidence="1">The sequence shown here is derived from an EMBL/GenBank/DDBJ whole genome shotgun (WGS) entry which is preliminary data.</text>
</comment>
<protein>
    <submittedName>
        <fullName evidence="1">Uncharacterized protein</fullName>
    </submittedName>
</protein>
<evidence type="ECO:0000313" key="1">
    <source>
        <dbReference type="EMBL" id="TDG74514.1"/>
    </source>
</evidence>
<reference evidence="1 2" key="1">
    <citation type="journal article" date="2019" name="Appl. Microbiol. Biotechnol.">
        <title>Uncovering carbohydrate metabolism through a genotype-phenotype association study of 56 lactic acid bacteria genomes.</title>
        <authorList>
            <person name="Buron-Moles G."/>
            <person name="Chailyan A."/>
            <person name="Dolejs I."/>
            <person name="Forster J."/>
            <person name="Miks M.H."/>
        </authorList>
    </citation>
    <scope>NUCLEOTIDE SEQUENCE [LARGE SCALE GENOMIC DNA]</scope>
    <source>
        <strain evidence="1 2">ATCC 29644</strain>
    </source>
</reference>